<evidence type="ECO:0000256" key="1">
    <source>
        <dbReference type="SAM" id="MobiDB-lite"/>
    </source>
</evidence>
<reference evidence="3" key="2">
    <citation type="journal article" date="2021" name="Sci. Data">
        <title>Chromosome-scale genome sequencing, assembly and annotation of six genomes from subfamily Leishmaniinae.</title>
        <authorList>
            <person name="Almutairi H."/>
            <person name="Urbaniak M.D."/>
            <person name="Bates M.D."/>
            <person name="Jariyapan N."/>
            <person name="Kwakye-Nuako G."/>
            <person name="Thomaz Soccol V."/>
            <person name="Al-Salem W.S."/>
            <person name="Dillon R.J."/>
            <person name="Bates P.A."/>
            <person name="Gatherer D."/>
        </authorList>
    </citation>
    <scope>NUCLEOTIDE SEQUENCE [LARGE SCALE GENOMIC DNA]</scope>
</reference>
<dbReference type="KEGG" id="loi:92357378"/>
<evidence type="ECO:0000313" key="2">
    <source>
        <dbReference type="EMBL" id="KAG5466245.1"/>
    </source>
</evidence>
<comment type="caution">
    <text evidence="2">The sequence shown here is derived from an EMBL/GenBank/DDBJ whole genome shotgun (WGS) entry which is preliminary data.</text>
</comment>
<evidence type="ECO:0000313" key="3">
    <source>
        <dbReference type="Proteomes" id="UP000674143"/>
    </source>
</evidence>
<name>A0A836GIV2_9TRYP</name>
<dbReference type="AlphaFoldDB" id="A0A836GIV2"/>
<feature type="compositionally biased region" description="Acidic residues" evidence="1">
    <location>
        <begin position="25"/>
        <end position="66"/>
    </location>
</feature>
<feature type="compositionally biased region" description="Pro residues" evidence="1">
    <location>
        <begin position="202"/>
        <end position="218"/>
    </location>
</feature>
<dbReference type="GeneID" id="92357378"/>
<feature type="compositionally biased region" description="Basic and acidic residues" evidence="1">
    <location>
        <begin position="79"/>
        <end position="96"/>
    </location>
</feature>
<dbReference type="EMBL" id="JAFHLR010000035">
    <property type="protein sequence ID" value="KAG5466245.1"/>
    <property type="molecule type" value="Genomic_DNA"/>
</dbReference>
<dbReference type="Proteomes" id="UP000674143">
    <property type="component" value="Unassembled WGS sequence"/>
</dbReference>
<feature type="region of interest" description="Disordered" evidence="1">
    <location>
        <begin position="170"/>
        <end position="226"/>
    </location>
</feature>
<feature type="region of interest" description="Disordered" evidence="1">
    <location>
        <begin position="1"/>
        <end position="135"/>
    </location>
</feature>
<protein>
    <submittedName>
        <fullName evidence="2">Uncharacterized protein</fullName>
    </submittedName>
</protein>
<accession>A0A836GIV2</accession>
<organism evidence="2 3">
    <name type="scientific">Leishmania orientalis</name>
    <dbReference type="NCBI Taxonomy" id="2249476"/>
    <lineage>
        <taxon>Eukaryota</taxon>
        <taxon>Discoba</taxon>
        <taxon>Euglenozoa</taxon>
        <taxon>Kinetoplastea</taxon>
        <taxon>Metakinetoplastina</taxon>
        <taxon>Trypanosomatida</taxon>
        <taxon>Trypanosomatidae</taxon>
        <taxon>Leishmaniinae</taxon>
        <taxon>Leishmania</taxon>
    </lineage>
</organism>
<keyword evidence="3" id="KW-1185">Reference proteome</keyword>
<gene>
    <name evidence="2" type="ORF">LSCM4_01390</name>
</gene>
<dbReference type="RefSeq" id="XP_067059135.1">
    <property type="nucleotide sequence ID" value="XM_067203444.1"/>
</dbReference>
<reference evidence="3" key="1">
    <citation type="journal article" date="2021" name="Microbiol. Resour. Announc.">
        <title>LGAAP: Leishmaniinae Genome Assembly and Annotation Pipeline.</title>
        <authorList>
            <person name="Almutairi H."/>
            <person name="Urbaniak M.D."/>
            <person name="Bates M.D."/>
            <person name="Jariyapan N."/>
            <person name="Kwakye-Nuako G."/>
            <person name="Thomaz-Soccol V."/>
            <person name="Al-Salem W.S."/>
            <person name="Dillon R.J."/>
            <person name="Bates P.A."/>
            <person name="Gatherer D."/>
        </authorList>
    </citation>
    <scope>NUCLEOTIDE SEQUENCE [LARGE SCALE GENOMIC DNA]</scope>
</reference>
<proteinExistence type="predicted"/>
<sequence>MDHSTEVDDDAGSLGLHGTDACPLSDEESEFDEEDWEEGEERDEEYDEETQKEEENDEEEGDEESECSSSGSFGGGEDADAKEAEKQERGKEEADNSKNATPEDEDMTGTPVAAATGSSGTFAPTSPFAAVSVSGGSKGSVFGALAVSSKATPSPPLPIAPSVFLASPLATAPPPPPLAKTTPSFPSHTALQEQWPLSTAPAPCPKPPAAATPGPRPAIAPAAATQQQHGTIAAPLYFVDFERSLGQKLSNSEWHRARSTAEEAEDVKRILARYDLVLPTDAFDEQIDKALYGD</sequence>